<evidence type="ECO:0000259" key="1">
    <source>
        <dbReference type="Pfam" id="PF05347"/>
    </source>
</evidence>
<dbReference type="CDD" id="cd20272">
    <property type="entry name" value="Complex1_LYR_MIEF1-MP"/>
    <property type="match status" value="1"/>
</dbReference>
<feature type="domain" description="Complex 1 LYR protein" evidence="1">
    <location>
        <begin position="7"/>
        <end position="61"/>
    </location>
</feature>
<dbReference type="InterPro" id="IPR045300">
    <property type="entry name" value="Complex1_LYR_MIEF1-MP"/>
</dbReference>
<name>A0AAD9MVH2_9ANNE</name>
<dbReference type="AlphaFoldDB" id="A0AAD9MVH2"/>
<dbReference type="PANTHER" id="PTHR13166">
    <property type="entry name" value="PROTEIN C6ORF149"/>
    <property type="match status" value="1"/>
</dbReference>
<dbReference type="Pfam" id="PF05347">
    <property type="entry name" value="Complex1_LYR"/>
    <property type="match status" value="1"/>
</dbReference>
<evidence type="ECO:0000313" key="2">
    <source>
        <dbReference type="EMBL" id="KAK2146950.1"/>
    </source>
</evidence>
<dbReference type="PANTHER" id="PTHR13166:SF7">
    <property type="entry name" value="LYR MOTIF-CONTAINING PROTEIN 4"/>
    <property type="match status" value="1"/>
</dbReference>
<dbReference type="EMBL" id="JAODUP010000577">
    <property type="protein sequence ID" value="KAK2146950.1"/>
    <property type="molecule type" value="Genomic_DNA"/>
</dbReference>
<comment type="caution">
    <text evidence="2">The sequence shown here is derived from an EMBL/GenBank/DDBJ whole genome shotgun (WGS) entry which is preliminary data.</text>
</comment>
<dbReference type="InterPro" id="IPR008011">
    <property type="entry name" value="Complex1_LYR_dom"/>
</dbReference>
<dbReference type="Proteomes" id="UP001208570">
    <property type="component" value="Unassembled WGS sequence"/>
</dbReference>
<gene>
    <name evidence="2" type="ORF">LSH36_577g03026</name>
</gene>
<reference evidence="2" key="1">
    <citation type="journal article" date="2023" name="Mol. Biol. Evol.">
        <title>Third-Generation Sequencing Reveals the Adaptive Role of the Epigenome in Three Deep-Sea Polychaetes.</title>
        <authorList>
            <person name="Perez M."/>
            <person name="Aroh O."/>
            <person name="Sun Y."/>
            <person name="Lan Y."/>
            <person name="Juniper S.K."/>
            <person name="Young C.R."/>
            <person name="Angers B."/>
            <person name="Qian P.Y."/>
        </authorList>
    </citation>
    <scope>NUCLEOTIDE SEQUENCE</scope>
    <source>
        <strain evidence="2">P08H-3</strain>
    </source>
</reference>
<protein>
    <recommendedName>
        <fullName evidence="1">Complex 1 LYR protein domain-containing protein</fullName>
    </recommendedName>
</protein>
<accession>A0AAD9MVH2</accession>
<organism evidence="2 3">
    <name type="scientific">Paralvinella palmiformis</name>
    <dbReference type="NCBI Taxonomy" id="53620"/>
    <lineage>
        <taxon>Eukaryota</taxon>
        <taxon>Metazoa</taxon>
        <taxon>Spiralia</taxon>
        <taxon>Lophotrochozoa</taxon>
        <taxon>Annelida</taxon>
        <taxon>Polychaeta</taxon>
        <taxon>Sedentaria</taxon>
        <taxon>Canalipalpata</taxon>
        <taxon>Terebellida</taxon>
        <taxon>Terebelliformia</taxon>
        <taxon>Alvinellidae</taxon>
        <taxon>Paralvinella</taxon>
    </lineage>
</organism>
<evidence type="ECO:0000313" key="3">
    <source>
        <dbReference type="Proteomes" id="UP001208570"/>
    </source>
</evidence>
<dbReference type="InterPro" id="IPR051522">
    <property type="entry name" value="ISC_assembly_LYR"/>
</dbReference>
<dbReference type="GO" id="GO:0005739">
    <property type="term" value="C:mitochondrion"/>
    <property type="evidence" value="ECO:0007669"/>
    <property type="project" value="TreeGrafter"/>
</dbReference>
<dbReference type="GO" id="GO:0016226">
    <property type="term" value="P:iron-sulfur cluster assembly"/>
    <property type="evidence" value="ECO:0007669"/>
    <property type="project" value="TreeGrafter"/>
</dbReference>
<dbReference type="GO" id="GO:1990221">
    <property type="term" value="C:L-cysteine desulfurase complex"/>
    <property type="evidence" value="ECO:0007669"/>
    <property type="project" value="TreeGrafter"/>
</dbReference>
<sequence>MMSCSRQAVLSLYRQLLTKSRSLLYTDKDYYLTRIRKEFRNNQHLTDKKEIEFLLEKGAAFLQKNRLL</sequence>
<keyword evidence="3" id="KW-1185">Reference proteome</keyword>
<proteinExistence type="predicted"/>